<dbReference type="Proteomes" id="UP001206014">
    <property type="component" value="Unassembled WGS sequence"/>
</dbReference>
<dbReference type="AlphaFoldDB" id="A0AAW5I4Q8"/>
<accession>A0AAW5I4Q8</accession>
<gene>
    <name evidence="1" type="ORF">NND11_06995</name>
</gene>
<comment type="caution">
    <text evidence="1">The sequence shown here is derived from an EMBL/GenBank/DDBJ whole genome shotgun (WGS) entry which is preliminary data.</text>
</comment>
<dbReference type="EMBL" id="JANDXR010000006">
    <property type="protein sequence ID" value="MCP9501299.1"/>
    <property type="molecule type" value="Genomic_DNA"/>
</dbReference>
<protein>
    <recommendedName>
        <fullName evidence="3">TonB-dependent receptor</fullName>
    </recommendedName>
</protein>
<evidence type="ECO:0000313" key="2">
    <source>
        <dbReference type="Proteomes" id="UP001206014"/>
    </source>
</evidence>
<dbReference type="RefSeq" id="WP_234564120.1">
    <property type="nucleotide sequence ID" value="NZ_JAJTTD010000006.1"/>
</dbReference>
<evidence type="ECO:0008006" key="3">
    <source>
        <dbReference type="Google" id="ProtNLM"/>
    </source>
</evidence>
<reference evidence="1" key="1">
    <citation type="submission" date="2022-07" db="EMBL/GenBank/DDBJ databases">
        <title>Prevotella copri.</title>
        <authorList>
            <person name="Yang C."/>
        </authorList>
    </citation>
    <scope>NUCLEOTIDE SEQUENCE</scope>
    <source>
        <strain evidence="1">HF88</strain>
    </source>
</reference>
<sequence>MKLYFKQTTILMGMCSTLGMYAPEVQASNGEANSLIATSVQQTKKVTGNISDSMGPLIGATIKEKGTGI</sequence>
<proteinExistence type="predicted"/>
<evidence type="ECO:0000313" key="1">
    <source>
        <dbReference type="EMBL" id="MCP9501299.1"/>
    </source>
</evidence>
<organism evidence="1 2">
    <name type="scientific">Segatella copri</name>
    <dbReference type="NCBI Taxonomy" id="165179"/>
    <lineage>
        <taxon>Bacteria</taxon>
        <taxon>Pseudomonadati</taxon>
        <taxon>Bacteroidota</taxon>
        <taxon>Bacteroidia</taxon>
        <taxon>Bacteroidales</taxon>
        <taxon>Prevotellaceae</taxon>
        <taxon>Segatella</taxon>
    </lineage>
</organism>
<name>A0AAW5I4Q8_9BACT</name>